<comment type="caution">
    <text evidence="1">The sequence shown here is derived from an EMBL/GenBank/DDBJ whole genome shotgun (WGS) entry which is preliminary data.</text>
</comment>
<name>M7PID6_9GAMM</name>
<gene>
    <name evidence="1" type="ORF">MPL1_03960</name>
</gene>
<protein>
    <recommendedName>
        <fullName evidence="3">Guanylate cyclase domain-containing protein</fullName>
    </recommendedName>
</protein>
<evidence type="ECO:0000313" key="1">
    <source>
        <dbReference type="EMBL" id="EMR13660.1"/>
    </source>
</evidence>
<evidence type="ECO:0000313" key="2">
    <source>
        <dbReference type="Proteomes" id="UP000012019"/>
    </source>
</evidence>
<reference evidence="1 2" key="1">
    <citation type="journal article" date="2013" name="Genome Announc.">
        <title>Draft Genome Sequence of Methylophaga lonarensis MPLT, a Haloalkaliphilic (Non-Methane-Utilizing) Methylotroph.</title>
        <authorList>
            <person name="Shetty S.A."/>
            <person name="Marathe N.P."/>
            <person name="Munot H."/>
            <person name="Antony C.P."/>
            <person name="Dhotre D.P."/>
            <person name="Murrell J.C."/>
            <person name="Shouche Y.S."/>
        </authorList>
    </citation>
    <scope>NUCLEOTIDE SEQUENCE [LARGE SCALE GENOMIC DNA]</scope>
    <source>
        <strain evidence="1 2">MPL</strain>
    </source>
</reference>
<dbReference type="Proteomes" id="UP000012019">
    <property type="component" value="Unassembled WGS sequence"/>
</dbReference>
<dbReference type="EMBL" id="APHR01000017">
    <property type="protein sequence ID" value="EMR13660.1"/>
    <property type="molecule type" value="Genomic_DNA"/>
</dbReference>
<proteinExistence type="predicted"/>
<evidence type="ECO:0008006" key="3">
    <source>
        <dbReference type="Google" id="ProtNLM"/>
    </source>
</evidence>
<organism evidence="1 2">
    <name type="scientific">Methylophaga lonarensis MPL</name>
    <dbReference type="NCBI Taxonomy" id="1286106"/>
    <lineage>
        <taxon>Bacteria</taxon>
        <taxon>Pseudomonadati</taxon>
        <taxon>Pseudomonadota</taxon>
        <taxon>Gammaproteobacteria</taxon>
        <taxon>Thiotrichales</taxon>
        <taxon>Piscirickettsiaceae</taxon>
        <taxon>Methylophaga</taxon>
    </lineage>
</organism>
<keyword evidence="2" id="KW-1185">Reference proteome</keyword>
<sequence>MLKWSISVASIKNKYRKRWFAYFDLLGFSELVRNNPISKVLQVYEMVLKSVQQEHPDDETVGISQTWFSDTFILYTRGSSEHEFAKIEMASRLFFQRLILKEIPVRGALTVGPVYTNRSKNTYVGKGLIDAYEYGEDQNWLGFILTPSVFKHLSGSTIPINQRAFYRKIDASVLKKKSSSNVYAFTFDNGRINGKNPFLNHLNNMKIEVDDKIKIKYENTENFIEKHMRQRT</sequence>
<dbReference type="AlphaFoldDB" id="M7PID6"/>
<dbReference type="eggNOG" id="ENOG5033F7F">
    <property type="taxonomic scope" value="Bacteria"/>
</dbReference>
<accession>M7PID6</accession>